<evidence type="ECO:0000313" key="17">
    <source>
        <dbReference type="EMBL" id="TKA46944.1"/>
    </source>
</evidence>
<keyword evidence="10 14" id="KW-1015">Disulfide bond</keyword>
<organism evidence="17 18">
    <name type="scientific">Friedmanniomyces endolithicus</name>
    <dbReference type="NCBI Taxonomy" id="329885"/>
    <lineage>
        <taxon>Eukaryota</taxon>
        <taxon>Fungi</taxon>
        <taxon>Dikarya</taxon>
        <taxon>Ascomycota</taxon>
        <taxon>Pezizomycotina</taxon>
        <taxon>Dothideomycetes</taxon>
        <taxon>Dothideomycetidae</taxon>
        <taxon>Mycosphaerellales</taxon>
        <taxon>Teratosphaeriaceae</taxon>
        <taxon>Friedmanniomyces</taxon>
    </lineage>
</organism>
<dbReference type="OrthoDB" id="7813104at2759"/>
<evidence type="ECO:0000256" key="9">
    <source>
        <dbReference type="ARBA" id="ARBA00023128"/>
    </source>
</evidence>
<evidence type="ECO:0000256" key="1">
    <source>
        <dbReference type="ARBA" id="ARBA00004137"/>
    </source>
</evidence>
<sequence length="87" mass="9682">MADPKQAIMEQVRQQAALSNARALIDKVNEHCFERCVPKPGSSLSSSETTCYTYCMDKYMNSWNTVSKQYLGHVQQGVQGQAAFGAF</sequence>
<name>A0A4U0VDA2_9PEZI</name>
<dbReference type="GO" id="GO:0015031">
    <property type="term" value="P:protein transport"/>
    <property type="evidence" value="ECO:0007669"/>
    <property type="project" value="UniProtKB-KW"/>
</dbReference>
<keyword evidence="8 14" id="KW-0811">Translocation</keyword>
<dbReference type="GO" id="GO:0045039">
    <property type="term" value="P:protein insertion into mitochondrial inner membrane"/>
    <property type="evidence" value="ECO:0007669"/>
    <property type="project" value="UniProtKB-ARBA"/>
</dbReference>
<dbReference type="GO" id="GO:0046872">
    <property type="term" value="F:metal ion binding"/>
    <property type="evidence" value="ECO:0007669"/>
    <property type="project" value="UniProtKB-KW"/>
</dbReference>
<keyword evidence="3 14" id="KW-0813">Transport</keyword>
<keyword evidence="9 14" id="KW-0496">Mitochondrion</keyword>
<comment type="function">
    <text evidence="12">Mitochondrial intermembrane chaperone that participates in the import and insertion of some multi-pass transmembrane proteins into the mitochondrial inner membrane. Also required for the transfer of beta-barrel precursors from the TOM complex to the sorting and assembly machinery (SAM complex) of the outer membrane. Acts as a chaperone-like protein that protects the hydrophobic precursors from aggregation and guide them through the mitochondrial intermembrane space. The TIM8-TIM13 complex is non essential and only mediates the import of few proteins, while the predominant TIM9-TIM10 70 kDa complex is crucial and mediates the import of much more proteins.</text>
</comment>
<evidence type="ECO:0000256" key="4">
    <source>
        <dbReference type="ARBA" id="ARBA00022723"/>
    </source>
</evidence>
<evidence type="ECO:0000259" key="15">
    <source>
        <dbReference type="Pfam" id="PF02953"/>
    </source>
</evidence>
<keyword evidence="5 14" id="KW-0999">Mitochondrion inner membrane</keyword>
<dbReference type="Pfam" id="PF02953">
    <property type="entry name" value="zf-Tim10_DDP"/>
    <property type="match status" value="1"/>
</dbReference>
<evidence type="ECO:0000256" key="11">
    <source>
        <dbReference type="ARBA" id="ARBA00023186"/>
    </source>
</evidence>
<keyword evidence="7 14" id="KW-0653">Protein transport</keyword>
<comment type="subcellular location">
    <subcellularLocation>
        <location evidence="1 14">Mitochondrion inner membrane</location>
        <topology evidence="1 14">Peripheral membrane protein</topology>
        <orientation evidence="1 14">Intermembrane side</orientation>
    </subcellularLocation>
</comment>
<keyword evidence="19" id="KW-1185">Reference proteome</keyword>
<keyword evidence="4" id="KW-0479">Metal-binding</keyword>
<comment type="domain">
    <text evidence="14">The twin CX3C motif contains 4 conserved Cys residues that form 2 disulfide bonds in the mitochondrial intermembrane space.</text>
</comment>
<comment type="similarity">
    <text evidence="2 14">Belongs to the small Tim family.</text>
</comment>
<evidence type="ECO:0000256" key="10">
    <source>
        <dbReference type="ARBA" id="ARBA00023157"/>
    </source>
</evidence>
<dbReference type="STRING" id="329885.A0A4U0VDA2"/>
<accession>A0A4U0VDA2</accession>
<dbReference type="EMBL" id="NAJP01000007">
    <property type="protein sequence ID" value="TKA46944.1"/>
    <property type="molecule type" value="Genomic_DNA"/>
</dbReference>
<evidence type="ECO:0000256" key="13">
    <source>
        <dbReference type="ARBA" id="ARBA00025862"/>
    </source>
</evidence>
<keyword evidence="11 14" id="KW-0143">Chaperone</keyword>
<dbReference type="Gene3D" id="1.10.287.810">
    <property type="entry name" value="Mitochondrial import inner membrane translocase subunit tim13 like domains"/>
    <property type="match status" value="1"/>
</dbReference>
<dbReference type="Proteomes" id="UP000310066">
    <property type="component" value="Unassembled WGS sequence"/>
</dbReference>
<dbReference type="GO" id="GO:0042719">
    <property type="term" value="C:mitochondrial intermembrane space chaperone complex"/>
    <property type="evidence" value="ECO:0007669"/>
    <property type="project" value="UniProtKB-ARBA"/>
</dbReference>
<keyword evidence="6" id="KW-0862">Zinc</keyword>
<dbReference type="SUPFAM" id="SSF144122">
    <property type="entry name" value="Tim10-like"/>
    <property type="match status" value="1"/>
</dbReference>
<evidence type="ECO:0000256" key="8">
    <source>
        <dbReference type="ARBA" id="ARBA00023010"/>
    </source>
</evidence>
<dbReference type="GO" id="GO:0005743">
    <property type="term" value="C:mitochondrial inner membrane"/>
    <property type="evidence" value="ECO:0007669"/>
    <property type="project" value="UniProtKB-SubCell"/>
</dbReference>
<dbReference type="InterPro" id="IPR035427">
    <property type="entry name" value="Tim10-like_dom_sf"/>
</dbReference>
<evidence type="ECO:0000313" key="19">
    <source>
        <dbReference type="Proteomes" id="UP001175353"/>
    </source>
</evidence>
<evidence type="ECO:0000313" key="16">
    <source>
        <dbReference type="EMBL" id="KAK1003639.1"/>
    </source>
</evidence>
<gene>
    <name evidence="16" type="primary">TIM13_1</name>
    <name evidence="17" type="ORF">B0A54_03900</name>
    <name evidence="16" type="ORF">LTR91_004640</name>
</gene>
<evidence type="ECO:0000256" key="14">
    <source>
        <dbReference type="RuleBase" id="RU367043"/>
    </source>
</evidence>
<evidence type="ECO:0000313" key="18">
    <source>
        <dbReference type="Proteomes" id="UP000310066"/>
    </source>
</evidence>
<keyword evidence="5 14" id="KW-0472">Membrane</keyword>
<reference evidence="17 18" key="1">
    <citation type="submission" date="2017-03" db="EMBL/GenBank/DDBJ databases">
        <title>Genomes of endolithic fungi from Antarctica.</title>
        <authorList>
            <person name="Coleine C."/>
            <person name="Masonjones S."/>
            <person name="Stajich J.E."/>
        </authorList>
    </citation>
    <scope>NUCLEOTIDE SEQUENCE [LARGE SCALE GENOMIC DNA]</scope>
    <source>
        <strain evidence="17 18">CCFEE 5311</strain>
    </source>
</reference>
<dbReference type="FunFam" id="1.10.287.810:FF:000001">
    <property type="entry name" value="mitochondrial import inner membrane translocase subunit TIM13"/>
    <property type="match status" value="1"/>
</dbReference>
<evidence type="ECO:0000256" key="2">
    <source>
        <dbReference type="ARBA" id="ARBA00006720"/>
    </source>
</evidence>
<dbReference type="Proteomes" id="UP001175353">
    <property type="component" value="Unassembled WGS sequence"/>
</dbReference>
<dbReference type="InterPro" id="IPR004217">
    <property type="entry name" value="Tim10-like"/>
</dbReference>
<dbReference type="AlphaFoldDB" id="A0A4U0VDA2"/>
<feature type="domain" description="Tim10-like" evidence="15">
    <location>
        <begin position="11"/>
        <end position="70"/>
    </location>
</feature>
<reference evidence="16" key="2">
    <citation type="submission" date="2023-06" db="EMBL/GenBank/DDBJ databases">
        <title>Black Yeasts Isolated from many extreme environments.</title>
        <authorList>
            <person name="Coleine C."/>
            <person name="Stajich J.E."/>
            <person name="Selbmann L."/>
        </authorList>
    </citation>
    <scope>NUCLEOTIDE SEQUENCE</scope>
    <source>
        <strain evidence="16">CCFEE 5200</strain>
    </source>
</reference>
<comment type="subunit">
    <text evidence="13">Heterohexamer; composed of 3 copies of TIM8 and 3 copies of TIM13, named soluble 70 kDa complex. Associates with the TIM22 complex, whose core is composed of TIM22 and TIM54. Interacts with the transmembrane regions of multi-pass transmembrane proteins in transit.</text>
</comment>
<comment type="caution">
    <text evidence="17">The sequence shown here is derived from an EMBL/GenBank/DDBJ whole genome shotgun (WGS) entry which is preliminary data.</text>
</comment>
<evidence type="ECO:0000256" key="3">
    <source>
        <dbReference type="ARBA" id="ARBA00022448"/>
    </source>
</evidence>
<dbReference type="EMBL" id="JAUJLE010000027">
    <property type="protein sequence ID" value="KAK1003639.1"/>
    <property type="molecule type" value="Genomic_DNA"/>
</dbReference>
<evidence type="ECO:0000256" key="6">
    <source>
        <dbReference type="ARBA" id="ARBA00022833"/>
    </source>
</evidence>
<evidence type="ECO:0000256" key="5">
    <source>
        <dbReference type="ARBA" id="ARBA00022792"/>
    </source>
</evidence>
<evidence type="ECO:0000256" key="7">
    <source>
        <dbReference type="ARBA" id="ARBA00022927"/>
    </source>
</evidence>
<evidence type="ECO:0000256" key="12">
    <source>
        <dbReference type="ARBA" id="ARBA00025151"/>
    </source>
</evidence>
<protein>
    <recommendedName>
        <fullName evidence="14">Mitochondrial import inner membrane translocase subunit</fullName>
    </recommendedName>
</protein>
<proteinExistence type="inferred from homology"/>